<evidence type="ECO:0000313" key="8">
    <source>
        <dbReference type="Proteomes" id="UP000614200"/>
    </source>
</evidence>
<feature type="domain" description="ABC transmembrane type-1" evidence="6">
    <location>
        <begin position="26"/>
        <end position="222"/>
    </location>
</feature>
<organism evidence="7 8">
    <name type="scientific">Fusibacter ferrireducens</name>
    <dbReference type="NCBI Taxonomy" id="2785058"/>
    <lineage>
        <taxon>Bacteria</taxon>
        <taxon>Bacillati</taxon>
        <taxon>Bacillota</taxon>
        <taxon>Clostridia</taxon>
        <taxon>Eubacteriales</taxon>
        <taxon>Eubacteriales Family XII. Incertae Sedis</taxon>
        <taxon>Fusibacter</taxon>
    </lineage>
</organism>
<dbReference type="InterPro" id="IPR035906">
    <property type="entry name" value="MetI-like_sf"/>
</dbReference>
<dbReference type="PANTHER" id="PTHR43632:SF1">
    <property type="entry name" value="PERMEASE COMPONENT OF TUNGSTATE ABC TRANSPORTER"/>
    <property type="match status" value="1"/>
</dbReference>
<dbReference type="PROSITE" id="PS50928">
    <property type="entry name" value="ABC_TM1"/>
    <property type="match status" value="1"/>
</dbReference>
<keyword evidence="4 5" id="KW-0472">Membrane</keyword>
<feature type="transmembrane region" description="Helical" evidence="5">
    <location>
        <begin position="201"/>
        <end position="225"/>
    </location>
</feature>
<keyword evidence="3 5" id="KW-1133">Transmembrane helix</keyword>
<protein>
    <submittedName>
        <fullName evidence="7">ABC transporter permease</fullName>
    </submittedName>
</protein>
<evidence type="ECO:0000256" key="3">
    <source>
        <dbReference type="ARBA" id="ARBA00022989"/>
    </source>
</evidence>
<evidence type="ECO:0000259" key="6">
    <source>
        <dbReference type="PROSITE" id="PS50928"/>
    </source>
</evidence>
<evidence type="ECO:0000256" key="2">
    <source>
        <dbReference type="ARBA" id="ARBA00022692"/>
    </source>
</evidence>
<keyword evidence="5" id="KW-0813">Transport</keyword>
<keyword evidence="8" id="KW-1185">Reference proteome</keyword>
<dbReference type="Pfam" id="PF00528">
    <property type="entry name" value="BPD_transp_1"/>
    <property type="match status" value="1"/>
</dbReference>
<evidence type="ECO:0000256" key="4">
    <source>
        <dbReference type="ARBA" id="ARBA00023136"/>
    </source>
</evidence>
<dbReference type="InterPro" id="IPR000515">
    <property type="entry name" value="MetI-like"/>
</dbReference>
<sequence length="229" mass="24672">MSFITEGFKEALALLLSFDREVYTIIGLSVGLSLTSTLLAAIMGIPFGLYFGLKTFRLKKVLTRLLYTAMSLPPVVVGLLVAILFSRKGPLGSFGLMFTPTAMIIAQVILVTPIIMGIIFNASKEKGRSIYNMGKTLGASRFQVLLLMIAEMRVTILIAIVTGFGRAVSEVGAVMIVGGNIKGHTRVMTTFIAMNNSMGNYGMAIAMGLVLLTISFIVNSILYHFTVGD</sequence>
<proteinExistence type="inferred from homology"/>
<dbReference type="Gene3D" id="1.10.3720.10">
    <property type="entry name" value="MetI-like"/>
    <property type="match status" value="1"/>
</dbReference>
<comment type="similarity">
    <text evidence="5">Belongs to the binding-protein-dependent transport system permease family.</text>
</comment>
<evidence type="ECO:0000313" key="7">
    <source>
        <dbReference type="EMBL" id="MBF4692910.1"/>
    </source>
</evidence>
<feature type="transmembrane region" description="Helical" evidence="5">
    <location>
        <begin position="65"/>
        <end position="85"/>
    </location>
</feature>
<comment type="caution">
    <text evidence="7">The sequence shown here is derived from an EMBL/GenBank/DDBJ whole genome shotgun (WGS) entry which is preliminary data.</text>
</comment>
<reference evidence="7 8" key="1">
    <citation type="submission" date="2020-11" db="EMBL/GenBank/DDBJ databases">
        <title>Fusibacter basophilias sp. nov.</title>
        <authorList>
            <person name="Qiu D."/>
        </authorList>
    </citation>
    <scope>NUCLEOTIDE SEQUENCE [LARGE SCALE GENOMIC DNA]</scope>
    <source>
        <strain evidence="7 8">Q10-2</strain>
    </source>
</reference>
<dbReference type="NCBIfam" id="NF038017">
    <property type="entry name" value="ABC_perm1"/>
    <property type="match status" value="1"/>
</dbReference>
<dbReference type="EMBL" id="JADKNH010000004">
    <property type="protein sequence ID" value="MBF4692910.1"/>
    <property type="molecule type" value="Genomic_DNA"/>
</dbReference>
<comment type="subcellular location">
    <subcellularLocation>
        <location evidence="5">Cell membrane</location>
        <topology evidence="5">Multi-pass membrane protein</topology>
    </subcellularLocation>
    <subcellularLocation>
        <location evidence="1">Membrane</location>
        <topology evidence="1">Multi-pass membrane protein</topology>
    </subcellularLocation>
</comment>
<keyword evidence="2 5" id="KW-0812">Transmembrane</keyword>
<evidence type="ECO:0000256" key="1">
    <source>
        <dbReference type="ARBA" id="ARBA00004141"/>
    </source>
</evidence>
<dbReference type="InterPro" id="IPR049783">
    <property type="entry name" value="ABC_perm_TupB-like"/>
</dbReference>
<dbReference type="RefSeq" id="WP_194701152.1">
    <property type="nucleotide sequence ID" value="NZ_JADKNH010000004.1"/>
</dbReference>
<dbReference type="Proteomes" id="UP000614200">
    <property type="component" value="Unassembled WGS sequence"/>
</dbReference>
<evidence type="ECO:0000256" key="5">
    <source>
        <dbReference type="RuleBase" id="RU363032"/>
    </source>
</evidence>
<dbReference type="SUPFAM" id="SSF161098">
    <property type="entry name" value="MetI-like"/>
    <property type="match status" value="1"/>
</dbReference>
<feature type="transmembrane region" description="Helical" evidence="5">
    <location>
        <begin position="22"/>
        <end position="53"/>
    </location>
</feature>
<feature type="transmembrane region" description="Helical" evidence="5">
    <location>
        <begin position="97"/>
        <end position="123"/>
    </location>
</feature>
<dbReference type="PANTHER" id="PTHR43632">
    <property type="entry name" value="PERMEASE COMPONENT OF TUNGSTATE ABC TRANSPORTER"/>
    <property type="match status" value="1"/>
</dbReference>
<accession>A0ABR9ZSQ3</accession>
<dbReference type="CDD" id="cd06261">
    <property type="entry name" value="TM_PBP2"/>
    <property type="match status" value="1"/>
</dbReference>
<gene>
    <name evidence="7" type="ORF">ISU02_07250</name>
</gene>
<name>A0ABR9ZSQ3_9FIRM</name>
<feature type="transmembrane region" description="Helical" evidence="5">
    <location>
        <begin position="144"/>
        <end position="165"/>
    </location>
</feature>